<reference evidence="1 2" key="1">
    <citation type="submission" date="2018-06" db="EMBL/GenBank/DDBJ databases">
        <authorList>
            <consortium name="Pathogen Informatics"/>
            <person name="Doyle S."/>
        </authorList>
    </citation>
    <scope>NUCLEOTIDE SEQUENCE [LARGE SCALE GENOMIC DNA]</scope>
    <source>
        <strain evidence="1 2">NCTC10786</strain>
    </source>
</reference>
<dbReference type="Proteomes" id="UP000251584">
    <property type="component" value="Unassembled WGS sequence"/>
</dbReference>
<dbReference type="EMBL" id="UAVY01000008">
    <property type="protein sequence ID" value="SQB39522.1"/>
    <property type="molecule type" value="Genomic_DNA"/>
</dbReference>
<protein>
    <submittedName>
        <fullName evidence="1">FAD-binding oxidase</fullName>
    </submittedName>
</protein>
<evidence type="ECO:0000313" key="1">
    <source>
        <dbReference type="EMBL" id="SQB39522.1"/>
    </source>
</evidence>
<dbReference type="AlphaFoldDB" id="A0A2X2W882"/>
<sequence length="346" mass="38810">MLACKACSTTCPIKIDVPEFRSRFLALYHTRYLRPLRDHMVATVESYAPLMARAPKTFNFFLNQPLVRNLAKKHIGMVDLPLLSTPSLQQQMVGHRSANMTLEQLELLSQEQKERMVLVVQDPFTSYYDAQVVADFIRLVEKLGIQPVLLPFSPNGKAQHIKGFLNRFAKTAKKTAEFLNRVAQLRIPMVGVDPALVLCYRDEYKQTLGEQRGDFHVQLVNEWLPTVLASRQPLAVSGEPWYFFGHCTEVTALPGAPAQWAAIFARLGAKLESVSVGCCGMAGTYGHEVKNHENSLGIYALSWQQAMARLPRNRCLATGYSCRSQVKRVEGTGVRHPLQALLEIIG</sequence>
<name>A0A2X2W882_CITKO</name>
<accession>A0A2X2W882</accession>
<gene>
    <name evidence="1" type="ORF">NCTC10786_04598</name>
</gene>
<dbReference type="PANTHER" id="PTHR32479:SF19">
    <property type="entry name" value="ANAEROBIC GLYCEROL-3-PHOSPHATE DEHYDROGENASE SUBUNIT C"/>
    <property type="match status" value="1"/>
</dbReference>
<proteinExistence type="predicted"/>
<organism evidence="1 2">
    <name type="scientific">Citrobacter koseri</name>
    <name type="common">Citrobacter diversus</name>
    <dbReference type="NCBI Taxonomy" id="545"/>
    <lineage>
        <taxon>Bacteria</taxon>
        <taxon>Pseudomonadati</taxon>
        <taxon>Pseudomonadota</taxon>
        <taxon>Gammaproteobacteria</taxon>
        <taxon>Enterobacterales</taxon>
        <taxon>Enterobacteriaceae</taxon>
        <taxon>Citrobacter</taxon>
    </lineage>
</organism>
<evidence type="ECO:0000313" key="2">
    <source>
        <dbReference type="Proteomes" id="UP000251584"/>
    </source>
</evidence>
<dbReference type="PANTHER" id="PTHR32479">
    <property type="entry name" value="GLYCOLATE OXIDASE IRON-SULFUR SUBUNIT"/>
    <property type="match status" value="1"/>
</dbReference>